<dbReference type="CDD" id="cd16009">
    <property type="entry name" value="PPM"/>
    <property type="match status" value="1"/>
</dbReference>
<dbReference type="InterPro" id="IPR024052">
    <property type="entry name" value="Phosphopentomutase_DeoB_cap_sf"/>
</dbReference>
<dbReference type="Gene3D" id="3.40.720.10">
    <property type="entry name" value="Alkaline Phosphatase, subunit A"/>
    <property type="match status" value="1"/>
</dbReference>
<evidence type="ECO:0000259" key="4">
    <source>
        <dbReference type="Pfam" id="PF01676"/>
    </source>
</evidence>
<dbReference type="InterPro" id="IPR021238">
    <property type="entry name" value="DUF2620"/>
</dbReference>
<proteinExistence type="inferred from homology"/>
<dbReference type="Pfam" id="PF10941">
    <property type="entry name" value="DUF2620"/>
    <property type="match status" value="1"/>
</dbReference>
<accession>A0A6D0XIB7</accession>
<keyword evidence="3" id="KW-0464">Manganese</keyword>
<evidence type="ECO:0000256" key="1">
    <source>
        <dbReference type="ARBA" id="ARBA00010373"/>
    </source>
</evidence>
<name>A0A6D0XIB7_ECOLX</name>
<dbReference type="GO" id="GO:0043094">
    <property type="term" value="P:metabolic compound salvage"/>
    <property type="evidence" value="ECO:0007669"/>
    <property type="project" value="InterPro"/>
</dbReference>
<comment type="similarity">
    <text evidence="1">Belongs to the phosphopentomutase family.</text>
</comment>
<dbReference type="GO" id="GO:0000287">
    <property type="term" value="F:magnesium ion binding"/>
    <property type="evidence" value="ECO:0007669"/>
    <property type="project" value="InterPro"/>
</dbReference>
<protein>
    <submittedName>
        <fullName evidence="5">Phosphopentomutase</fullName>
        <ecNumber evidence="5">5.4.2.7</ecNumber>
    </submittedName>
</protein>
<dbReference type="GO" id="GO:0009117">
    <property type="term" value="P:nucleotide metabolic process"/>
    <property type="evidence" value="ECO:0007669"/>
    <property type="project" value="InterPro"/>
</dbReference>
<dbReference type="AlphaFoldDB" id="A0A6D0XIB7"/>
<feature type="domain" description="Metalloenzyme" evidence="4">
    <location>
        <begin position="3"/>
        <end position="388"/>
    </location>
</feature>
<dbReference type="PANTHER" id="PTHR21110:SF0">
    <property type="entry name" value="PHOSPHOPENTOMUTASE"/>
    <property type="match status" value="1"/>
</dbReference>
<dbReference type="EMBL" id="JAAECA010000004">
    <property type="protein sequence ID" value="NDL77433.1"/>
    <property type="molecule type" value="Genomic_DNA"/>
</dbReference>
<dbReference type="GO" id="GO:0008973">
    <property type="term" value="F:phosphopentomutase activity"/>
    <property type="evidence" value="ECO:0007669"/>
    <property type="project" value="UniProtKB-EC"/>
</dbReference>
<reference evidence="5" key="1">
    <citation type="submission" date="2020-01" db="EMBL/GenBank/DDBJ databases">
        <title>Draft Genome Sequences of Shiga Toxin-Producing Escherichia coli from Food and Clinical samples.</title>
        <authorList>
            <person name="Alotaibi K."/>
            <person name="Han J."/>
            <person name="Kim M."/>
            <person name="Khan A."/>
        </authorList>
    </citation>
    <scope>NUCLEOTIDE SEQUENCE</scope>
    <source>
        <strain evidence="5">EC872416</strain>
    </source>
</reference>
<dbReference type="SUPFAM" id="SSF53649">
    <property type="entry name" value="Alkaline phosphatase-like"/>
    <property type="match status" value="1"/>
</dbReference>
<dbReference type="InterPro" id="IPR017850">
    <property type="entry name" value="Alkaline_phosphatase_core_sf"/>
</dbReference>
<evidence type="ECO:0000256" key="3">
    <source>
        <dbReference type="ARBA" id="ARBA00023211"/>
    </source>
</evidence>
<dbReference type="Pfam" id="PF01676">
    <property type="entry name" value="Metalloenzyme"/>
    <property type="match status" value="1"/>
</dbReference>
<evidence type="ECO:0000313" key="5">
    <source>
        <dbReference type="EMBL" id="NDL77433.1"/>
    </source>
</evidence>
<comment type="caution">
    <text evidence="5">The sequence shown here is derived from an EMBL/GenBank/DDBJ whole genome shotgun (WGS) entry which is preliminary data.</text>
</comment>
<organism evidence="5">
    <name type="scientific">Escherichia coli</name>
    <dbReference type="NCBI Taxonomy" id="562"/>
    <lineage>
        <taxon>Bacteria</taxon>
        <taxon>Pseudomonadati</taxon>
        <taxon>Pseudomonadota</taxon>
        <taxon>Gammaproteobacteria</taxon>
        <taxon>Enterobacterales</taxon>
        <taxon>Enterobacteriaceae</taxon>
        <taxon>Escherichia</taxon>
    </lineage>
</organism>
<dbReference type="InterPro" id="IPR010045">
    <property type="entry name" value="DeoB"/>
</dbReference>
<keyword evidence="5" id="KW-0413">Isomerase</keyword>
<dbReference type="EC" id="5.4.2.7" evidence="5"/>
<dbReference type="Gene3D" id="3.30.70.1250">
    <property type="entry name" value="Phosphopentomutase"/>
    <property type="match status" value="1"/>
</dbReference>
<dbReference type="NCBIfam" id="NF009049">
    <property type="entry name" value="PRK12383.1"/>
    <property type="match status" value="1"/>
</dbReference>
<dbReference type="PANTHER" id="PTHR21110">
    <property type="entry name" value="PHOSPHOPENTOMUTASE"/>
    <property type="match status" value="1"/>
</dbReference>
<keyword evidence="2" id="KW-0479">Metal-binding</keyword>
<dbReference type="InterPro" id="IPR006124">
    <property type="entry name" value="Metalloenzyme"/>
</dbReference>
<dbReference type="GO" id="GO:0005829">
    <property type="term" value="C:cytosol"/>
    <property type="evidence" value="ECO:0007669"/>
    <property type="project" value="TreeGrafter"/>
</dbReference>
<evidence type="ECO:0000256" key="2">
    <source>
        <dbReference type="ARBA" id="ARBA00022723"/>
    </source>
</evidence>
<sequence>MARFVVLVIDSFGVGAMKDVTLVRPQDAGANTCGHILSQLPHLQLPTLEKLGLINALGYAPGDMQPSDSATWGVAELQHEGGDTFMGHQEILGTRPLPPLRMPFRDVIDRVEQALVSAGWQVERRGDDLQFLWVNQAVAIGDNLEADLGQVYNITANLSVISFDDAIKIGRIVREQVQVGRVITFGGLLTDSQRILDAAESKEGRFIGINAPRSGAYDNGFQVVHMGYGVDEKVQVPQKLYEAGVPTVLVGKVADIVNNPYGVSWQNLVDSQRIMDITLNEFNTHPTAFICTNIQETDLAGHAEDVARYAERLQVVDRNLARLVEAMQPDDCLVVMADHGNDPTIGHSHHTREVVPVLVYQQGMIATQLGVRTTLSDVGATVCEFFRAPPPQNGRSFLSSLRFAGLQREQIKKTIEATAPGCFEVFIHNDMEAAMKVKSGQLDYYIGACNTGAGAALSIAIAVIGYNKSCTIAKPGIKAKDEHIAKMIAEGKVAFGLSVEHVEHAIPMLINHLK</sequence>
<gene>
    <name evidence="5" type="ORF">GXK51_01810</name>
</gene>